<keyword evidence="2" id="KW-1185">Reference proteome</keyword>
<dbReference type="AlphaFoldDB" id="A0AAD7AZ64"/>
<accession>A0AAD7AZ64</accession>
<protein>
    <submittedName>
        <fullName evidence="1">Uncharacterized protein</fullName>
    </submittedName>
</protein>
<evidence type="ECO:0000313" key="2">
    <source>
        <dbReference type="Proteomes" id="UP001221142"/>
    </source>
</evidence>
<evidence type="ECO:0000313" key="1">
    <source>
        <dbReference type="EMBL" id="KAJ7604579.1"/>
    </source>
</evidence>
<name>A0AAD7AZ64_9AGAR</name>
<gene>
    <name evidence="1" type="ORF">FB45DRAFT_880417</name>
</gene>
<reference evidence="1" key="1">
    <citation type="submission" date="2023-03" db="EMBL/GenBank/DDBJ databases">
        <title>Massive genome expansion in bonnet fungi (Mycena s.s.) driven by repeated elements and novel gene families across ecological guilds.</title>
        <authorList>
            <consortium name="Lawrence Berkeley National Laboratory"/>
            <person name="Harder C.B."/>
            <person name="Miyauchi S."/>
            <person name="Viragh M."/>
            <person name="Kuo A."/>
            <person name="Thoen E."/>
            <person name="Andreopoulos B."/>
            <person name="Lu D."/>
            <person name="Skrede I."/>
            <person name="Drula E."/>
            <person name="Henrissat B."/>
            <person name="Morin E."/>
            <person name="Kohler A."/>
            <person name="Barry K."/>
            <person name="LaButti K."/>
            <person name="Morin E."/>
            <person name="Salamov A."/>
            <person name="Lipzen A."/>
            <person name="Mereny Z."/>
            <person name="Hegedus B."/>
            <person name="Baldrian P."/>
            <person name="Stursova M."/>
            <person name="Weitz H."/>
            <person name="Taylor A."/>
            <person name="Grigoriev I.V."/>
            <person name="Nagy L.G."/>
            <person name="Martin F."/>
            <person name="Kauserud H."/>
        </authorList>
    </citation>
    <scope>NUCLEOTIDE SEQUENCE</scope>
    <source>
        <strain evidence="1">9284</strain>
    </source>
</reference>
<organism evidence="1 2">
    <name type="scientific">Roridomyces roridus</name>
    <dbReference type="NCBI Taxonomy" id="1738132"/>
    <lineage>
        <taxon>Eukaryota</taxon>
        <taxon>Fungi</taxon>
        <taxon>Dikarya</taxon>
        <taxon>Basidiomycota</taxon>
        <taxon>Agaricomycotina</taxon>
        <taxon>Agaricomycetes</taxon>
        <taxon>Agaricomycetidae</taxon>
        <taxon>Agaricales</taxon>
        <taxon>Marasmiineae</taxon>
        <taxon>Mycenaceae</taxon>
        <taxon>Roridomyces</taxon>
    </lineage>
</organism>
<sequence length="279" mass="31573">MYYYTIHSRFLPEDPINTGGFCGLKKALPFRISQASYTRLRWARAGTEFPPLDSNNITGIHDLTTLRVAASASASSVDEHHRRKYGYARRRRRRPRDLMCTLPEGRRLPCWQSLFLAPGYDDDDERQNVRTGITTVDCEQEMLVRQDRCVSKKKSEDDQVRENYGECTCESTSDSSSLAGASTQTGQKAAIVDASILHTNSAGRCCGSTVRLFHGERPKKIFTHQLSVHLLVMKMFDLSTKLVEHKFNSTNERALTKRARKKDCRQQVGAGLARQLAPQ</sequence>
<dbReference type="Proteomes" id="UP001221142">
    <property type="component" value="Unassembled WGS sequence"/>
</dbReference>
<dbReference type="EMBL" id="JARKIF010000098">
    <property type="protein sequence ID" value="KAJ7604579.1"/>
    <property type="molecule type" value="Genomic_DNA"/>
</dbReference>
<comment type="caution">
    <text evidence="1">The sequence shown here is derived from an EMBL/GenBank/DDBJ whole genome shotgun (WGS) entry which is preliminary data.</text>
</comment>
<proteinExistence type="predicted"/>